<name>A0ABC8ISY0_ERUVS</name>
<dbReference type="InterPro" id="IPR043424">
    <property type="entry name" value="BLT-like"/>
</dbReference>
<sequence>MKSKEEEEEEDGGGEEGQKGKNFIEKLRRRAVSVGHRSVSRPPSTPTRITFNPNTNPSSSSRKLAASLWEFYQYHDLDHQIPPLAKMHRPPYSSGGDPSNRRLRHGHGKAVIRDNGGLDLTDDQPESAGSIRKQIGQMLMKHHQLTQRNDHDALQPLSPASSLEVASYNGAITPGSSLELRGRRRRGAGEANYNLKTSTELLKVLNRIWTLEEQHSANISLIKSLKSELAHSRARIKELLRCQQADRHEMDDLVKQLAEEKLSKETKERDRLTSAVQSLEEERKLRRRSESLHRKLARELSEVKSTLSSCVDEIERGSKDKKMLERLCDEFARGIKSYEREVHGLKQKLDKSWEGWGEEDQMVLCIAETWLDERIQSGEEGSVLEKLELEIEAFLESKQKLSGDEIRKNRRSSLESAPFNAMSAPIQEVDSEEEEDSNCFELKKDVAKTQLGDGTEKLDVMSSEKPMRRRSQSPSSLQVKFEDQMAWAMSRNEKKSEKEKNNVVGEMIRTHRRLLSETQGIDEGSCSYQPSRRAESPIRHWNPRAMTSDLTAQGVKDNTLKAKLSEARTKTSRPRIRLFKG</sequence>
<reference evidence="3 4" key="1">
    <citation type="submission" date="2022-03" db="EMBL/GenBank/DDBJ databases">
        <authorList>
            <person name="Macdonald S."/>
            <person name="Ahmed S."/>
            <person name="Newling K."/>
        </authorList>
    </citation>
    <scope>NUCLEOTIDE SEQUENCE [LARGE SCALE GENOMIC DNA]</scope>
</reference>
<evidence type="ECO:0000313" key="3">
    <source>
        <dbReference type="EMBL" id="CAH8298353.1"/>
    </source>
</evidence>
<evidence type="ECO:0008006" key="5">
    <source>
        <dbReference type="Google" id="ProtNLM"/>
    </source>
</evidence>
<dbReference type="Proteomes" id="UP001642260">
    <property type="component" value="Unassembled WGS sequence"/>
</dbReference>
<feature type="region of interest" description="Disordered" evidence="2">
    <location>
        <begin position="83"/>
        <end position="104"/>
    </location>
</feature>
<feature type="region of interest" description="Disordered" evidence="2">
    <location>
        <begin position="109"/>
        <end position="128"/>
    </location>
</feature>
<feature type="region of interest" description="Disordered" evidence="2">
    <location>
        <begin position="1"/>
        <end position="61"/>
    </location>
</feature>
<feature type="compositionally biased region" description="Basic and acidic residues" evidence="2">
    <location>
        <begin position="16"/>
        <end position="26"/>
    </location>
</feature>
<protein>
    <recommendedName>
        <fullName evidence="5">Intracellular protein transporter USO1-like protein</fullName>
    </recommendedName>
</protein>
<feature type="compositionally biased region" description="Polar residues" evidence="2">
    <location>
        <begin position="46"/>
        <end position="57"/>
    </location>
</feature>
<accession>A0ABC8ISY0</accession>
<feature type="coiled-coil region" evidence="1">
    <location>
        <begin position="250"/>
        <end position="282"/>
    </location>
</feature>
<dbReference type="EMBL" id="CAKOAT010052821">
    <property type="protein sequence ID" value="CAH8298353.1"/>
    <property type="molecule type" value="Genomic_DNA"/>
</dbReference>
<keyword evidence="1" id="KW-0175">Coiled coil</keyword>
<dbReference type="PANTHER" id="PTHR31071">
    <property type="entry name" value="GB|AAF24581.1"/>
    <property type="match status" value="1"/>
</dbReference>
<organism evidence="3 4">
    <name type="scientific">Eruca vesicaria subsp. sativa</name>
    <name type="common">Garden rocket</name>
    <name type="synonym">Eruca sativa</name>
    <dbReference type="NCBI Taxonomy" id="29727"/>
    <lineage>
        <taxon>Eukaryota</taxon>
        <taxon>Viridiplantae</taxon>
        <taxon>Streptophyta</taxon>
        <taxon>Embryophyta</taxon>
        <taxon>Tracheophyta</taxon>
        <taxon>Spermatophyta</taxon>
        <taxon>Magnoliopsida</taxon>
        <taxon>eudicotyledons</taxon>
        <taxon>Gunneridae</taxon>
        <taxon>Pentapetalae</taxon>
        <taxon>rosids</taxon>
        <taxon>malvids</taxon>
        <taxon>Brassicales</taxon>
        <taxon>Brassicaceae</taxon>
        <taxon>Brassiceae</taxon>
        <taxon>Eruca</taxon>
    </lineage>
</organism>
<evidence type="ECO:0000256" key="1">
    <source>
        <dbReference type="SAM" id="Coils"/>
    </source>
</evidence>
<keyword evidence="4" id="KW-1185">Reference proteome</keyword>
<proteinExistence type="predicted"/>
<dbReference type="AlphaFoldDB" id="A0ABC8ISY0"/>
<feature type="compositionally biased region" description="Acidic residues" evidence="2">
    <location>
        <begin position="1"/>
        <end position="14"/>
    </location>
</feature>
<feature type="region of interest" description="Disordered" evidence="2">
    <location>
        <begin position="451"/>
        <end position="478"/>
    </location>
</feature>
<evidence type="ECO:0000256" key="2">
    <source>
        <dbReference type="SAM" id="MobiDB-lite"/>
    </source>
</evidence>
<gene>
    <name evidence="3" type="ORF">ERUC_LOCUS2349</name>
</gene>
<dbReference type="PANTHER" id="PTHR31071:SF38">
    <property type="entry name" value="INTRACELLULAR PROTEIN TRANSPORT PROTEIN USO1-LIKE PROTEIN"/>
    <property type="match status" value="1"/>
</dbReference>
<evidence type="ECO:0000313" key="4">
    <source>
        <dbReference type="Proteomes" id="UP001642260"/>
    </source>
</evidence>
<comment type="caution">
    <text evidence="3">The sequence shown here is derived from an EMBL/GenBank/DDBJ whole genome shotgun (WGS) entry which is preliminary data.</text>
</comment>